<dbReference type="AlphaFoldDB" id="A0AAW0R638"/>
<evidence type="ECO:0000256" key="2">
    <source>
        <dbReference type="SAM" id="Phobius"/>
    </source>
</evidence>
<evidence type="ECO:0000313" key="4">
    <source>
        <dbReference type="EMBL" id="KAK8129309.1"/>
    </source>
</evidence>
<evidence type="ECO:0000256" key="1">
    <source>
        <dbReference type="SAM" id="MobiDB-lite"/>
    </source>
</evidence>
<reference evidence="4 5" key="1">
    <citation type="submission" date="2023-01" db="EMBL/GenBank/DDBJ databases">
        <title>Analysis of 21 Apiospora genomes using comparative genomics revels a genus with tremendous synthesis potential of carbohydrate active enzymes and secondary metabolites.</title>
        <authorList>
            <person name="Sorensen T."/>
        </authorList>
    </citation>
    <scope>NUCLEOTIDE SEQUENCE [LARGE SCALE GENOMIC DNA]</scope>
    <source>
        <strain evidence="4 5">CBS 117206</strain>
    </source>
</reference>
<evidence type="ECO:0000256" key="3">
    <source>
        <dbReference type="SAM" id="SignalP"/>
    </source>
</evidence>
<keyword evidence="5" id="KW-1185">Reference proteome</keyword>
<dbReference type="EMBL" id="JAQQWP010000002">
    <property type="protein sequence ID" value="KAK8129309.1"/>
    <property type="molecule type" value="Genomic_DNA"/>
</dbReference>
<feature type="region of interest" description="Disordered" evidence="1">
    <location>
        <begin position="75"/>
        <end position="102"/>
    </location>
</feature>
<protein>
    <submittedName>
        <fullName evidence="4">Uncharacterized protein</fullName>
    </submittedName>
</protein>
<evidence type="ECO:0000313" key="5">
    <source>
        <dbReference type="Proteomes" id="UP001392437"/>
    </source>
</evidence>
<feature type="signal peptide" evidence="3">
    <location>
        <begin position="1"/>
        <end position="24"/>
    </location>
</feature>
<gene>
    <name evidence="4" type="ORF">PG999_001689</name>
</gene>
<feature type="chain" id="PRO_5043676549" evidence="3">
    <location>
        <begin position="25"/>
        <end position="102"/>
    </location>
</feature>
<name>A0AAW0R638_9PEZI</name>
<accession>A0AAW0R638</accession>
<sequence length="102" mass="10865">MAQYRLPSTITFCLLLAWSRPALAAPGDNPSTDMVVGLSVAAGVLIALLIVLCVLAQCVPGLCCGRARKDETWFNDSNASKDLPSPPTIQKPSAPIVHPMYK</sequence>
<comment type="caution">
    <text evidence="4">The sequence shown here is derived from an EMBL/GenBank/DDBJ whole genome shotgun (WGS) entry which is preliminary data.</text>
</comment>
<keyword evidence="2" id="KW-0812">Transmembrane</keyword>
<organism evidence="4 5">
    <name type="scientific">Apiospora kogelbergensis</name>
    <dbReference type="NCBI Taxonomy" id="1337665"/>
    <lineage>
        <taxon>Eukaryota</taxon>
        <taxon>Fungi</taxon>
        <taxon>Dikarya</taxon>
        <taxon>Ascomycota</taxon>
        <taxon>Pezizomycotina</taxon>
        <taxon>Sordariomycetes</taxon>
        <taxon>Xylariomycetidae</taxon>
        <taxon>Amphisphaeriales</taxon>
        <taxon>Apiosporaceae</taxon>
        <taxon>Apiospora</taxon>
    </lineage>
</organism>
<keyword evidence="2" id="KW-1133">Transmembrane helix</keyword>
<proteinExistence type="predicted"/>
<keyword evidence="2" id="KW-0472">Membrane</keyword>
<feature type="transmembrane region" description="Helical" evidence="2">
    <location>
        <begin position="34"/>
        <end position="59"/>
    </location>
</feature>
<keyword evidence="3" id="KW-0732">Signal</keyword>
<dbReference type="Proteomes" id="UP001392437">
    <property type="component" value="Unassembled WGS sequence"/>
</dbReference>